<evidence type="ECO:0000256" key="1">
    <source>
        <dbReference type="SAM" id="SignalP"/>
    </source>
</evidence>
<accession>A0A518ESD4</accession>
<name>A0A518ESD4_9BACT</name>
<evidence type="ECO:0000313" key="2">
    <source>
        <dbReference type="EMBL" id="QDV06993.1"/>
    </source>
</evidence>
<dbReference type="RefSeq" id="WP_145197671.1">
    <property type="nucleotide sequence ID" value="NZ_CP036434.1"/>
</dbReference>
<sequence length="234" mass="25169" precursor="true">MKHIQFRPFSLSALPSALKRSAAVLAAVLAASLLTGCEPARHHHGPPAPQPVYFTELEPNDTPDFPDFVGYVDELSFLVVEGHVEAFGYDIVDHIEFIADQPMEVDFTLEAFGAYGDVDVSIYDPIANQIVGTYASDGRYEAGTLVIHEAGRPFQFIIEAYNTSSAWSLEIVGYPHGCACRTSAGLGANSSDLDGSKEASNLDLSRDAEASLAPAALPPFEAKQEHDILRAGSK</sequence>
<evidence type="ECO:0008006" key="4">
    <source>
        <dbReference type="Google" id="ProtNLM"/>
    </source>
</evidence>
<feature type="chain" id="PRO_5022145564" description="Lipoprotein" evidence="1">
    <location>
        <begin position="27"/>
        <end position="234"/>
    </location>
</feature>
<feature type="signal peptide" evidence="1">
    <location>
        <begin position="1"/>
        <end position="26"/>
    </location>
</feature>
<dbReference type="Proteomes" id="UP000320390">
    <property type="component" value="Chromosome"/>
</dbReference>
<gene>
    <name evidence="2" type="ORF">Poly30_25120</name>
</gene>
<dbReference type="EMBL" id="CP036434">
    <property type="protein sequence ID" value="QDV06993.1"/>
    <property type="molecule type" value="Genomic_DNA"/>
</dbReference>
<organism evidence="2 3">
    <name type="scientific">Saltatorellus ferox</name>
    <dbReference type="NCBI Taxonomy" id="2528018"/>
    <lineage>
        <taxon>Bacteria</taxon>
        <taxon>Pseudomonadati</taxon>
        <taxon>Planctomycetota</taxon>
        <taxon>Planctomycetia</taxon>
        <taxon>Planctomycetia incertae sedis</taxon>
        <taxon>Saltatorellus</taxon>
    </lineage>
</organism>
<protein>
    <recommendedName>
        <fullName evidence="4">Lipoprotein</fullName>
    </recommendedName>
</protein>
<proteinExistence type="predicted"/>
<keyword evidence="3" id="KW-1185">Reference proteome</keyword>
<dbReference type="AlphaFoldDB" id="A0A518ESD4"/>
<reference evidence="2 3" key="1">
    <citation type="submission" date="2019-02" db="EMBL/GenBank/DDBJ databases">
        <title>Deep-cultivation of Planctomycetes and their phenomic and genomic characterization uncovers novel biology.</title>
        <authorList>
            <person name="Wiegand S."/>
            <person name="Jogler M."/>
            <person name="Boedeker C."/>
            <person name="Pinto D."/>
            <person name="Vollmers J."/>
            <person name="Rivas-Marin E."/>
            <person name="Kohn T."/>
            <person name="Peeters S.H."/>
            <person name="Heuer A."/>
            <person name="Rast P."/>
            <person name="Oberbeckmann S."/>
            <person name="Bunk B."/>
            <person name="Jeske O."/>
            <person name="Meyerdierks A."/>
            <person name="Storesund J.E."/>
            <person name="Kallscheuer N."/>
            <person name="Luecker S."/>
            <person name="Lage O.M."/>
            <person name="Pohl T."/>
            <person name="Merkel B.J."/>
            <person name="Hornburger P."/>
            <person name="Mueller R.-W."/>
            <person name="Bruemmer F."/>
            <person name="Labrenz M."/>
            <person name="Spormann A.M."/>
            <person name="Op den Camp H."/>
            <person name="Overmann J."/>
            <person name="Amann R."/>
            <person name="Jetten M.S.M."/>
            <person name="Mascher T."/>
            <person name="Medema M.H."/>
            <person name="Devos D.P."/>
            <person name="Kaster A.-K."/>
            <person name="Ovreas L."/>
            <person name="Rohde M."/>
            <person name="Galperin M.Y."/>
            <person name="Jogler C."/>
        </authorList>
    </citation>
    <scope>NUCLEOTIDE SEQUENCE [LARGE SCALE GENOMIC DNA]</scope>
    <source>
        <strain evidence="2 3">Poly30</strain>
    </source>
</reference>
<keyword evidence="1" id="KW-0732">Signal</keyword>
<evidence type="ECO:0000313" key="3">
    <source>
        <dbReference type="Proteomes" id="UP000320390"/>
    </source>
</evidence>